<dbReference type="EMBL" id="SOPW01000011">
    <property type="protein sequence ID" value="TFB19275.1"/>
    <property type="molecule type" value="Genomic_DNA"/>
</dbReference>
<dbReference type="NCBIfam" id="TIGR01730">
    <property type="entry name" value="RND_mfp"/>
    <property type="match status" value="1"/>
</dbReference>
<dbReference type="OrthoDB" id="2456449at2"/>
<evidence type="ECO:0000313" key="6">
    <source>
        <dbReference type="Proteomes" id="UP000297975"/>
    </source>
</evidence>
<dbReference type="AlphaFoldDB" id="A0A4Y8IG18"/>
<feature type="chain" id="PRO_5038538056" evidence="2">
    <location>
        <begin position="20"/>
        <end position="290"/>
    </location>
</feature>
<evidence type="ECO:0000259" key="4">
    <source>
        <dbReference type="Pfam" id="PF25989"/>
    </source>
</evidence>
<dbReference type="Pfam" id="PF25917">
    <property type="entry name" value="BSH_RND"/>
    <property type="match status" value="1"/>
</dbReference>
<accession>A0A4Y8IG18</accession>
<dbReference type="PROSITE" id="PS51257">
    <property type="entry name" value="PROKAR_LIPOPROTEIN"/>
    <property type="match status" value="1"/>
</dbReference>
<evidence type="ECO:0000256" key="2">
    <source>
        <dbReference type="SAM" id="SignalP"/>
    </source>
</evidence>
<dbReference type="Gene3D" id="2.40.50.100">
    <property type="match status" value="1"/>
</dbReference>
<dbReference type="RefSeq" id="WP_134340518.1">
    <property type="nucleotide sequence ID" value="NZ_SOPW01000011.1"/>
</dbReference>
<sequence length="290" mass="31802">MKKIIWVLLIAMVTLVACNEEPEEEETETVATPVEVADVALTDFTETRTLIGRMMPSDQMPAIPQFAGEVDELMVKRGDTVEEGDVLAEIVNPRYGRTELEAPMDGQIQQLNMVQGRAITNENPAAMIVAIDPLKLSFNVPSNELKNFSVDEELDFTVSQLDEKGTAKITYIADTAGETGTFNIEAEVENPGQKISAGVTAQVLLEKIIAENVLTVPTEAVVEREGETVLYKVEDNKAVRVPIEVVAMQSERTAIRTTEDRALEQGNSIVVRGQLTLSDGQEIRVVEEGQ</sequence>
<dbReference type="InterPro" id="IPR058637">
    <property type="entry name" value="YknX-like_C"/>
</dbReference>
<dbReference type="SUPFAM" id="SSF111369">
    <property type="entry name" value="HlyD-like secretion proteins"/>
    <property type="match status" value="1"/>
</dbReference>
<comment type="caution">
    <text evidence="5">The sequence shown here is derived from an EMBL/GenBank/DDBJ whole genome shotgun (WGS) entry which is preliminary data.</text>
</comment>
<dbReference type="PANTHER" id="PTHR30469">
    <property type="entry name" value="MULTIDRUG RESISTANCE PROTEIN MDTA"/>
    <property type="match status" value="1"/>
</dbReference>
<proteinExistence type="inferred from homology"/>
<comment type="similarity">
    <text evidence="1">Belongs to the membrane fusion protein (MFP) (TC 8.A.1) family.</text>
</comment>
<dbReference type="Proteomes" id="UP000297975">
    <property type="component" value="Unassembled WGS sequence"/>
</dbReference>
<keyword evidence="2" id="KW-0732">Signal</keyword>
<organism evidence="5 6">
    <name type="scientific">Filobacillus milosensis</name>
    <dbReference type="NCBI Taxonomy" id="94137"/>
    <lineage>
        <taxon>Bacteria</taxon>
        <taxon>Bacillati</taxon>
        <taxon>Bacillota</taxon>
        <taxon>Bacilli</taxon>
        <taxon>Bacillales</taxon>
        <taxon>Bacillaceae</taxon>
        <taxon>Filobacillus</taxon>
    </lineage>
</organism>
<name>A0A4Y8IG18_9BACI</name>
<feature type="signal peptide" evidence="2">
    <location>
        <begin position="1"/>
        <end position="19"/>
    </location>
</feature>
<dbReference type="GO" id="GO:1990281">
    <property type="term" value="C:efflux pump complex"/>
    <property type="evidence" value="ECO:0007669"/>
    <property type="project" value="TreeGrafter"/>
</dbReference>
<dbReference type="InterPro" id="IPR006143">
    <property type="entry name" value="RND_pump_MFP"/>
</dbReference>
<evidence type="ECO:0000259" key="3">
    <source>
        <dbReference type="Pfam" id="PF25917"/>
    </source>
</evidence>
<dbReference type="Pfam" id="PF25989">
    <property type="entry name" value="YknX_C"/>
    <property type="match status" value="1"/>
</dbReference>
<evidence type="ECO:0000313" key="5">
    <source>
        <dbReference type="EMBL" id="TFB19275.1"/>
    </source>
</evidence>
<feature type="domain" description="YknX-like C-terminal permuted SH3-like" evidence="4">
    <location>
        <begin position="213"/>
        <end position="285"/>
    </location>
</feature>
<protein>
    <submittedName>
        <fullName evidence="5">Efflux RND transporter periplasmic adaptor subunit</fullName>
    </submittedName>
</protein>
<gene>
    <name evidence="5" type="ORF">E3U55_11220</name>
</gene>
<reference evidence="5 6" key="1">
    <citation type="submission" date="2019-03" db="EMBL/GenBank/DDBJ databases">
        <authorList>
            <person name="He R.-H."/>
        </authorList>
    </citation>
    <scope>NUCLEOTIDE SEQUENCE [LARGE SCALE GENOMIC DNA]</scope>
    <source>
        <strain evidence="6">SH 714</strain>
    </source>
</reference>
<evidence type="ECO:0000256" key="1">
    <source>
        <dbReference type="ARBA" id="ARBA00009477"/>
    </source>
</evidence>
<dbReference type="Gene3D" id="2.40.420.20">
    <property type="match status" value="1"/>
</dbReference>
<dbReference type="GO" id="GO:0015562">
    <property type="term" value="F:efflux transmembrane transporter activity"/>
    <property type="evidence" value="ECO:0007669"/>
    <property type="project" value="TreeGrafter"/>
</dbReference>
<feature type="domain" description="Multidrug resistance protein MdtA-like barrel-sandwich hybrid" evidence="3">
    <location>
        <begin position="64"/>
        <end position="129"/>
    </location>
</feature>
<dbReference type="InterPro" id="IPR058625">
    <property type="entry name" value="MdtA-like_BSH"/>
</dbReference>
<keyword evidence="6" id="KW-1185">Reference proteome</keyword>